<evidence type="ECO:0000259" key="4">
    <source>
        <dbReference type="PROSITE" id="PS50932"/>
    </source>
</evidence>
<evidence type="ECO:0000313" key="6">
    <source>
        <dbReference type="Proteomes" id="UP000005444"/>
    </source>
</evidence>
<dbReference type="InterPro" id="IPR000843">
    <property type="entry name" value="HTH_LacI"/>
</dbReference>
<dbReference type="EMBL" id="CP003137">
    <property type="protein sequence ID" value="AEV95928.1"/>
    <property type="molecule type" value="Genomic_DNA"/>
</dbReference>
<reference evidence="5 6" key="1">
    <citation type="journal article" date="2012" name="J. Bacteriol.">
        <title>Complete Genome Sequence of the Beer Spoilage Organism Pediococcus claussenii ATCC BAA-344T.</title>
        <authorList>
            <person name="Pittet V."/>
            <person name="Abegunde T."/>
            <person name="Marfleet T."/>
            <person name="Haakensen M."/>
            <person name="Morrow K."/>
            <person name="Jayaprakash T."/>
            <person name="Schroeder K."/>
            <person name="Trost B."/>
            <person name="Byrns S."/>
            <person name="Bergsveinson J."/>
            <person name="Kusalik A."/>
            <person name="Ziola B."/>
        </authorList>
    </citation>
    <scope>NUCLEOTIDE SEQUENCE [LARGE SCALE GENOMIC DNA]</scope>
    <source>
        <strain evidence="5 6">ATCC BAA-344</strain>
    </source>
</reference>
<dbReference type="GO" id="GO:0003700">
    <property type="term" value="F:DNA-binding transcription factor activity"/>
    <property type="evidence" value="ECO:0007669"/>
    <property type="project" value="TreeGrafter"/>
</dbReference>
<dbReference type="AlphaFoldDB" id="G8PBD9"/>
<protein>
    <submittedName>
        <fullName evidence="5">Transcriptional regulator, LacI family</fullName>
    </submittedName>
</protein>
<dbReference type="RefSeq" id="WP_014216122.1">
    <property type="nucleotide sequence ID" value="NC_016605.1"/>
</dbReference>
<dbReference type="PANTHER" id="PTHR30146">
    <property type="entry name" value="LACI-RELATED TRANSCRIPTIONAL REPRESSOR"/>
    <property type="match status" value="1"/>
</dbReference>
<keyword evidence="3" id="KW-0804">Transcription</keyword>
<dbReference type="InterPro" id="IPR010982">
    <property type="entry name" value="Lambda_DNA-bd_dom_sf"/>
</dbReference>
<dbReference type="PRINTS" id="PR00036">
    <property type="entry name" value="HTHLACI"/>
</dbReference>
<dbReference type="PROSITE" id="PS50932">
    <property type="entry name" value="HTH_LACI_2"/>
    <property type="match status" value="1"/>
</dbReference>
<proteinExistence type="predicted"/>
<evidence type="ECO:0000313" key="5">
    <source>
        <dbReference type="EMBL" id="AEV95928.1"/>
    </source>
</evidence>
<keyword evidence="1" id="KW-0805">Transcription regulation</keyword>
<feature type="domain" description="HTH lacI-type" evidence="4">
    <location>
        <begin position="2"/>
        <end position="56"/>
    </location>
</feature>
<evidence type="ECO:0000256" key="3">
    <source>
        <dbReference type="ARBA" id="ARBA00023163"/>
    </source>
</evidence>
<dbReference type="Pfam" id="PF00356">
    <property type="entry name" value="LacI"/>
    <property type="match status" value="1"/>
</dbReference>
<gene>
    <name evidence="5" type="ordered locus">PECL_1711</name>
</gene>
<organism evidence="5 6">
    <name type="scientific">Pediococcus claussenii (strain ATCC BAA-344 / DSM 14800 / JCM 18046 / KCTC 3811 / LMG 21948 / P06)</name>
    <dbReference type="NCBI Taxonomy" id="701521"/>
    <lineage>
        <taxon>Bacteria</taxon>
        <taxon>Bacillati</taxon>
        <taxon>Bacillota</taxon>
        <taxon>Bacilli</taxon>
        <taxon>Lactobacillales</taxon>
        <taxon>Lactobacillaceae</taxon>
        <taxon>Pediococcus</taxon>
    </lineage>
</organism>
<keyword evidence="2" id="KW-0238">DNA-binding</keyword>
<dbReference type="HOGENOM" id="CLU_037628_6_2_9"/>
<dbReference type="Gene3D" id="3.40.50.2300">
    <property type="match status" value="2"/>
</dbReference>
<dbReference type="SMART" id="SM00354">
    <property type="entry name" value="HTH_LACI"/>
    <property type="match status" value="1"/>
</dbReference>
<dbReference type="eggNOG" id="COG1609">
    <property type="taxonomic scope" value="Bacteria"/>
</dbReference>
<accession>G8PBD9</accession>
<dbReference type="Gene3D" id="1.10.260.40">
    <property type="entry name" value="lambda repressor-like DNA-binding domains"/>
    <property type="match status" value="1"/>
</dbReference>
<dbReference type="SUPFAM" id="SSF53822">
    <property type="entry name" value="Periplasmic binding protein-like I"/>
    <property type="match status" value="1"/>
</dbReference>
<dbReference type="PATRIC" id="fig|701521.8.peg.1612"/>
<dbReference type="STRING" id="701521.PECL_1711"/>
<dbReference type="InterPro" id="IPR028082">
    <property type="entry name" value="Peripla_BP_I"/>
</dbReference>
<dbReference type="PANTHER" id="PTHR30146:SF154">
    <property type="entry name" value="TRANSCRIPTION REGULATOR, MEMBER OF GALR FAMILY"/>
    <property type="match status" value="1"/>
</dbReference>
<dbReference type="InterPro" id="IPR046335">
    <property type="entry name" value="LacI/GalR-like_sensor"/>
</dbReference>
<dbReference type="SUPFAM" id="SSF47413">
    <property type="entry name" value="lambda repressor-like DNA-binding domains"/>
    <property type="match status" value="1"/>
</dbReference>
<evidence type="ECO:0000256" key="1">
    <source>
        <dbReference type="ARBA" id="ARBA00023015"/>
    </source>
</evidence>
<dbReference type="Pfam" id="PF13377">
    <property type="entry name" value="Peripla_BP_3"/>
    <property type="match status" value="1"/>
</dbReference>
<dbReference type="KEGG" id="pce:PECL_1711"/>
<dbReference type="GO" id="GO:0000976">
    <property type="term" value="F:transcription cis-regulatory region binding"/>
    <property type="evidence" value="ECO:0007669"/>
    <property type="project" value="TreeGrafter"/>
</dbReference>
<evidence type="ECO:0000256" key="2">
    <source>
        <dbReference type="ARBA" id="ARBA00023125"/>
    </source>
</evidence>
<sequence>MPTLNDVARLANVSKMTVSRVINHPDKVRDDLKKLVYEAMRDLDYHPNIAAKALVNNRTQIIKFLILEDIDVAEPYYMKLLVGIATQLSKMQYSLQLVTRDNIDVGNCDAFIVTGMRKKDTEWIKSFKKPVVIFGENHEGLDSVDVDNKGGTKISTKYALQKGYKKIVFIGLDREEAFEYSREAGYIETMQQLRMKPEIHRMSNHSHSSSEYIEKNWKDTIIDTCFVCGSDRLALGIERGIQKCGGDVPNDFGIIGFDGVFLNQVASPKLTTIKQPEQTMGIEVAKMVIDKVNQNNLPQGSRLFEPQLEIAKSTR</sequence>
<dbReference type="Proteomes" id="UP000005444">
    <property type="component" value="Chromosome"/>
</dbReference>
<keyword evidence="6" id="KW-1185">Reference proteome</keyword>
<name>G8PBD9_PEDCP</name>
<dbReference type="CDD" id="cd01392">
    <property type="entry name" value="HTH_LacI"/>
    <property type="match status" value="1"/>
</dbReference>
<dbReference type="PROSITE" id="PS00356">
    <property type="entry name" value="HTH_LACI_1"/>
    <property type="match status" value="1"/>
</dbReference>